<feature type="signal peptide" evidence="1">
    <location>
        <begin position="1"/>
        <end position="17"/>
    </location>
</feature>
<dbReference type="GO" id="GO:0005737">
    <property type="term" value="C:cytoplasm"/>
    <property type="evidence" value="ECO:0007669"/>
    <property type="project" value="TreeGrafter"/>
</dbReference>
<dbReference type="PANTHER" id="PTHR10612">
    <property type="entry name" value="APOLIPOPROTEIN D"/>
    <property type="match status" value="1"/>
</dbReference>
<keyword evidence="3" id="KW-1185">Reference proteome</keyword>
<reference evidence="2" key="1">
    <citation type="submission" date="2021-12" db="EMBL/GenBank/DDBJ databases">
        <title>Prjna785345.</title>
        <authorList>
            <person name="Rujirawat T."/>
            <person name="Krajaejun T."/>
        </authorList>
    </citation>
    <scope>NUCLEOTIDE SEQUENCE</scope>
    <source>
        <strain evidence="2">Pi057C3</strain>
    </source>
</reference>
<feature type="chain" id="PRO_5041928066" description="Lipocalin/cytosolic fatty-acid binding domain-containing protein" evidence="1">
    <location>
        <begin position="18"/>
        <end position="230"/>
    </location>
</feature>
<dbReference type="GO" id="GO:0006629">
    <property type="term" value="P:lipid metabolic process"/>
    <property type="evidence" value="ECO:0007669"/>
    <property type="project" value="TreeGrafter"/>
</dbReference>
<organism evidence="2 3">
    <name type="scientific">Pythium insidiosum</name>
    <name type="common">Pythiosis disease agent</name>
    <dbReference type="NCBI Taxonomy" id="114742"/>
    <lineage>
        <taxon>Eukaryota</taxon>
        <taxon>Sar</taxon>
        <taxon>Stramenopiles</taxon>
        <taxon>Oomycota</taxon>
        <taxon>Peronosporomycetes</taxon>
        <taxon>Pythiales</taxon>
        <taxon>Pythiaceae</taxon>
        <taxon>Pythium</taxon>
    </lineage>
</organism>
<evidence type="ECO:0008006" key="4">
    <source>
        <dbReference type="Google" id="ProtNLM"/>
    </source>
</evidence>
<keyword evidence="1" id="KW-0732">Signal</keyword>
<dbReference type="SUPFAM" id="SSF50814">
    <property type="entry name" value="Lipocalins"/>
    <property type="match status" value="1"/>
</dbReference>
<accession>A0AAD5QBS7</accession>
<comment type="caution">
    <text evidence="2">The sequence shown here is derived from an EMBL/GenBank/DDBJ whole genome shotgun (WGS) entry which is preliminary data.</text>
</comment>
<name>A0AAD5QBS7_PYTIN</name>
<dbReference type="EMBL" id="JAKCXM010000086">
    <property type="protein sequence ID" value="KAJ0403224.1"/>
    <property type="molecule type" value="Genomic_DNA"/>
</dbReference>
<gene>
    <name evidence="2" type="ORF">P43SY_000032</name>
</gene>
<evidence type="ECO:0000256" key="1">
    <source>
        <dbReference type="SAM" id="SignalP"/>
    </source>
</evidence>
<evidence type="ECO:0000313" key="2">
    <source>
        <dbReference type="EMBL" id="KAJ0403224.1"/>
    </source>
</evidence>
<dbReference type="InterPro" id="IPR012674">
    <property type="entry name" value="Calycin"/>
</dbReference>
<dbReference type="AlphaFoldDB" id="A0AAD5QBS7"/>
<evidence type="ECO:0000313" key="3">
    <source>
        <dbReference type="Proteomes" id="UP001209570"/>
    </source>
</evidence>
<sequence length="230" mass="24427">MLVRALSASLLLAACSAAEPSASCPPPDFTSKAVFNPATYFVGRWYSLYQIPLNFQPPECFFCVTANYEIEGTQQQQQQPNTTTVRVTNASNRGGIDGPRSQTTLRGIVKDPSKPSQAVVGPPFVPPERYGPYWVVEAGTYDELVSAKTNNCADDAYEWAIVTGGPPTVSSNDACVPGSGASNSKGFWLLSRVAVVPGEATDKLRALAASKGLDRAVIQQTNHTALLGAA</sequence>
<dbReference type="Proteomes" id="UP001209570">
    <property type="component" value="Unassembled WGS sequence"/>
</dbReference>
<proteinExistence type="predicted"/>
<dbReference type="PANTHER" id="PTHR10612:SF34">
    <property type="entry name" value="APOLIPOPROTEIN D"/>
    <property type="match status" value="1"/>
</dbReference>
<protein>
    <recommendedName>
        <fullName evidence="4">Lipocalin/cytosolic fatty-acid binding domain-containing protein</fullName>
    </recommendedName>
</protein>
<dbReference type="Gene3D" id="2.40.128.20">
    <property type="match status" value="1"/>
</dbReference>
<dbReference type="GO" id="GO:0000302">
    <property type="term" value="P:response to reactive oxygen species"/>
    <property type="evidence" value="ECO:0007669"/>
    <property type="project" value="TreeGrafter"/>
</dbReference>
<dbReference type="PROSITE" id="PS51257">
    <property type="entry name" value="PROKAR_LIPOPROTEIN"/>
    <property type="match status" value="1"/>
</dbReference>